<proteinExistence type="predicted"/>
<gene>
    <name evidence="4" type="ORF">RZ78_05080</name>
</gene>
<feature type="domain" description="HTH cro/C1-type" evidence="3">
    <location>
        <begin position="7"/>
        <end position="61"/>
    </location>
</feature>
<feature type="transmembrane region" description="Helical" evidence="2">
    <location>
        <begin position="151"/>
        <end position="172"/>
    </location>
</feature>
<evidence type="ECO:0000256" key="2">
    <source>
        <dbReference type="SAM" id="Phobius"/>
    </source>
</evidence>
<sequence length="203" mass="23045">MKFGERIREQRKIKNMTQEDVAKHLHVSRKTISSWENENSYPDIKSLVKISDLYQISLDTLLNEDSGLKEYLQKDKVQSNYLELKYGISALGSLAITLLAVMNNATALVFFIGIVLVQAANNQFMKKTGLESPENKKSILKDPNARPSVKILTIFLILIGIIIIIWMGYISIVSNTVIGLIVIGIYTQIVNLFVYIIDKFHLR</sequence>
<dbReference type="CDD" id="cd00093">
    <property type="entry name" value="HTH_XRE"/>
    <property type="match status" value="1"/>
</dbReference>
<evidence type="ECO:0000256" key="1">
    <source>
        <dbReference type="ARBA" id="ARBA00023125"/>
    </source>
</evidence>
<dbReference type="PATRIC" id="fig|148814.13.peg.190"/>
<dbReference type="PROSITE" id="PS50943">
    <property type="entry name" value="HTH_CROC1"/>
    <property type="match status" value="1"/>
</dbReference>
<dbReference type="EMBL" id="JXDF01000005">
    <property type="protein sequence ID" value="KPN84040.1"/>
    <property type="molecule type" value="Genomic_DNA"/>
</dbReference>
<dbReference type="PANTHER" id="PTHR46558">
    <property type="entry name" value="TRACRIPTIONAL REGULATORY PROTEIN-RELATED-RELATED"/>
    <property type="match status" value="1"/>
</dbReference>
<dbReference type="Pfam" id="PF12844">
    <property type="entry name" value="HTH_19"/>
    <property type="match status" value="1"/>
</dbReference>
<dbReference type="PANTHER" id="PTHR46558:SF4">
    <property type="entry name" value="DNA-BIDING PHAGE PROTEIN"/>
    <property type="match status" value="1"/>
</dbReference>
<dbReference type="InterPro" id="IPR001387">
    <property type="entry name" value="Cro/C1-type_HTH"/>
</dbReference>
<comment type="caution">
    <text evidence="4">The sequence shown here is derived from an EMBL/GenBank/DDBJ whole genome shotgun (WGS) entry which is preliminary data.</text>
</comment>
<keyword evidence="2" id="KW-0812">Transmembrane</keyword>
<dbReference type="Proteomes" id="UP000050269">
    <property type="component" value="Unassembled WGS sequence"/>
</dbReference>
<keyword evidence="2" id="KW-1133">Transmembrane helix</keyword>
<feature type="transmembrane region" description="Helical" evidence="2">
    <location>
        <begin position="178"/>
        <end position="197"/>
    </location>
</feature>
<keyword evidence="2" id="KW-0472">Membrane</keyword>
<evidence type="ECO:0000313" key="4">
    <source>
        <dbReference type="EMBL" id="KPN84040.1"/>
    </source>
</evidence>
<protein>
    <submittedName>
        <fullName evidence="4">DNA-binding helix-turn-helix protein</fullName>
    </submittedName>
</protein>
<name>A0A0P7M3X9_9LACO</name>
<keyword evidence="1 4" id="KW-0238">DNA-binding</keyword>
<reference evidence="4 5" key="1">
    <citation type="journal article" date="2015" name="Genome Biol. Evol.">
        <title>Functionally Structured Genomes in Lactobacillus kunkeei Colonizing the Honey Crop and Food Products of Honeybees and Stingless Bees.</title>
        <authorList>
            <person name="Tamarit D."/>
            <person name="Ellegaard K.M."/>
            <person name="Wikander J."/>
            <person name="Olofsson T."/>
            <person name="Vasquez A."/>
            <person name="Andersson S.G."/>
        </authorList>
    </citation>
    <scope>NUCLEOTIDE SEQUENCE [LARGE SCALE GENOMIC DNA]</scope>
    <source>
        <strain evidence="4 5">LMbo</strain>
    </source>
</reference>
<evidence type="ECO:0000313" key="5">
    <source>
        <dbReference type="Proteomes" id="UP000050269"/>
    </source>
</evidence>
<dbReference type="SUPFAM" id="SSF47413">
    <property type="entry name" value="lambda repressor-like DNA-binding domains"/>
    <property type="match status" value="1"/>
</dbReference>
<dbReference type="SMART" id="SM00530">
    <property type="entry name" value="HTH_XRE"/>
    <property type="match status" value="1"/>
</dbReference>
<dbReference type="GO" id="GO:0003677">
    <property type="term" value="F:DNA binding"/>
    <property type="evidence" value="ECO:0007669"/>
    <property type="project" value="UniProtKB-KW"/>
</dbReference>
<feature type="transmembrane region" description="Helical" evidence="2">
    <location>
        <begin position="90"/>
        <end position="117"/>
    </location>
</feature>
<dbReference type="RefSeq" id="WP_081006863.1">
    <property type="nucleotide sequence ID" value="NZ_JXDF01000005.1"/>
</dbReference>
<accession>A0A0P7M3X9</accession>
<dbReference type="Gene3D" id="1.10.260.40">
    <property type="entry name" value="lambda repressor-like DNA-binding domains"/>
    <property type="match status" value="1"/>
</dbReference>
<dbReference type="AlphaFoldDB" id="A0A0P7M3X9"/>
<dbReference type="InterPro" id="IPR010982">
    <property type="entry name" value="Lambda_DNA-bd_dom_sf"/>
</dbReference>
<evidence type="ECO:0000259" key="3">
    <source>
        <dbReference type="PROSITE" id="PS50943"/>
    </source>
</evidence>
<organism evidence="4 5">
    <name type="scientific">Apilactobacillus kunkeei</name>
    <dbReference type="NCBI Taxonomy" id="148814"/>
    <lineage>
        <taxon>Bacteria</taxon>
        <taxon>Bacillati</taxon>
        <taxon>Bacillota</taxon>
        <taxon>Bacilli</taxon>
        <taxon>Lactobacillales</taxon>
        <taxon>Lactobacillaceae</taxon>
        <taxon>Apilactobacillus</taxon>
    </lineage>
</organism>